<evidence type="ECO:0008006" key="4">
    <source>
        <dbReference type="Google" id="ProtNLM"/>
    </source>
</evidence>
<feature type="signal peptide" evidence="1">
    <location>
        <begin position="1"/>
        <end position="31"/>
    </location>
</feature>
<evidence type="ECO:0000313" key="2">
    <source>
        <dbReference type="EMBL" id="GLY88375.1"/>
    </source>
</evidence>
<dbReference type="EMBL" id="BSTK01000010">
    <property type="protein sequence ID" value="GLY88375.1"/>
    <property type="molecule type" value="Genomic_DNA"/>
</dbReference>
<keyword evidence="3" id="KW-1185">Reference proteome</keyword>
<gene>
    <name evidence="2" type="ORF">Airi02_063040</name>
</gene>
<dbReference type="AlphaFoldDB" id="A0A9W6S9U6"/>
<evidence type="ECO:0000256" key="1">
    <source>
        <dbReference type="SAM" id="SignalP"/>
    </source>
</evidence>
<dbReference type="Proteomes" id="UP001165074">
    <property type="component" value="Unassembled WGS sequence"/>
</dbReference>
<proteinExistence type="predicted"/>
<name>A0A9W6S9U6_9ACTN</name>
<keyword evidence="1" id="KW-0732">Signal</keyword>
<evidence type="ECO:0000313" key="3">
    <source>
        <dbReference type="Proteomes" id="UP001165074"/>
    </source>
</evidence>
<accession>A0A9W6S9U6</accession>
<comment type="caution">
    <text evidence="2">The sequence shown here is derived from an EMBL/GenBank/DDBJ whole genome shotgun (WGS) entry which is preliminary data.</text>
</comment>
<organism evidence="2 3">
    <name type="scientific">Actinoallomurus iriomotensis</name>
    <dbReference type="NCBI Taxonomy" id="478107"/>
    <lineage>
        <taxon>Bacteria</taxon>
        <taxon>Bacillati</taxon>
        <taxon>Actinomycetota</taxon>
        <taxon>Actinomycetes</taxon>
        <taxon>Streptosporangiales</taxon>
        <taxon>Thermomonosporaceae</taxon>
        <taxon>Actinoallomurus</taxon>
    </lineage>
</organism>
<feature type="chain" id="PRO_5040772294" description="Spore-associated protein A" evidence="1">
    <location>
        <begin position="32"/>
        <end position="140"/>
    </location>
</feature>
<sequence length="140" mass="14676">MRKFKQKAALTLTAAAMIAGSVVGVSGPAEAASSPIAACGGGSYHVIDRHNLGSVATVYLMYDGSTDCVVTWKTAYVGTPTRVEAWVMNESDRVEHADIDKDYSYYAGPVKTTAPGACIIWGGYAAGGGDGWYSDWSHCG</sequence>
<dbReference type="RefSeq" id="WP_285578187.1">
    <property type="nucleotide sequence ID" value="NZ_BSTK01000010.1"/>
</dbReference>
<protein>
    <recommendedName>
        <fullName evidence="4">Spore-associated protein A</fullName>
    </recommendedName>
</protein>
<reference evidence="2" key="1">
    <citation type="submission" date="2023-03" db="EMBL/GenBank/DDBJ databases">
        <title>Actinoallomurus iriomotensis NBRC 103684.</title>
        <authorList>
            <person name="Ichikawa N."/>
            <person name="Sato H."/>
            <person name="Tonouchi N."/>
        </authorList>
    </citation>
    <scope>NUCLEOTIDE SEQUENCE</scope>
    <source>
        <strain evidence="2">NBRC 103684</strain>
    </source>
</reference>